<comment type="caution">
    <text evidence="1">The sequence shown here is derived from an EMBL/GenBank/DDBJ whole genome shotgun (WGS) entry which is preliminary data.</text>
</comment>
<gene>
    <name evidence="1" type="ORF">AVEN_93767_1</name>
</gene>
<dbReference type="AlphaFoldDB" id="A0A4Y2FU67"/>
<reference evidence="1 2" key="1">
    <citation type="journal article" date="2019" name="Sci. Rep.">
        <title>Orb-weaving spider Araneus ventricosus genome elucidates the spidroin gene catalogue.</title>
        <authorList>
            <person name="Kono N."/>
            <person name="Nakamura H."/>
            <person name="Ohtoshi R."/>
            <person name="Moran D.A.P."/>
            <person name="Shinohara A."/>
            <person name="Yoshida Y."/>
            <person name="Fujiwara M."/>
            <person name="Mori M."/>
            <person name="Tomita M."/>
            <person name="Arakawa K."/>
        </authorList>
    </citation>
    <scope>NUCLEOTIDE SEQUENCE [LARGE SCALE GENOMIC DNA]</scope>
</reference>
<keyword evidence="2" id="KW-1185">Reference proteome</keyword>
<name>A0A4Y2FU67_ARAVE</name>
<protein>
    <submittedName>
        <fullName evidence="1">Uncharacterized protein</fullName>
    </submittedName>
</protein>
<sequence length="166" mass="18598">MELIKIAWNGSPVSKPIEIQPVIAINNSLIVISFKEMMPQKMRTRAMKVARRQTTIGPRNRASPSYSPNPLMSIILCDIRCHMNLQSLVNRTNKKLKSKGNFVFLSEECQRGDVTKFPRRFFAEASMNQTLYFSGPACDKSQNPIGGREEFSPHMCSAGLDGDTTG</sequence>
<organism evidence="1 2">
    <name type="scientific">Araneus ventricosus</name>
    <name type="common">Orbweaver spider</name>
    <name type="synonym">Epeira ventricosa</name>
    <dbReference type="NCBI Taxonomy" id="182803"/>
    <lineage>
        <taxon>Eukaryota</taxon>
        <taxon>Metazoa</taxon>
        <taxon>Ecdysozoa</taxon>
        <taxon>Arthropoda</taxon>
        <taxon>Chelicerata</taxon>
        <taxon>Arachnida</taxon>
        <taxon>Araneae</taxon>
        <taxon>Araneomorphae</taxon>
        <taxon>Entelegynae</taxon>
        <taxon>Araneoidea</taxon>
        <taxon>Araneidae</taxon>
        <taxon>Araneus</taxon>
    </lineage>
</organism>
<dbReference type="Proteomes" id="UP000499080">
    <property type="component" value="Unassembled WGS sequence"/>
</dbReference>
<evidence type="ECO:0000313" key="1">
    <source>
        <dbReference type="EMBL" id="GBM44126.1"/>
    </source>
</evidence>
<proteinExistence type="predicted"/>
<accession>A0A4Y2FU67</accession>
<evidence type="ECO:0000313" key="2">
    <source>
        <dbReference type="Proteomes" id="UP000499080"/>
    </source>
</evidence>
<dbReference type="EMBL" id="BGPR01001056">
    <property type="protein sequence ID" value="GBM44126.1"/>
    <property type="molecule type" value="Genomic_DNA"/>
</dbReference>